<feature type="compositionally biased region" description="Basic and acidic residues" evidence="1">
    <location>
        <begin position="7"/>
        <end position="33"/>
    </location>
</feature>
<dbReference type="EMBL" id="MRCU01000008">
    <property type="protein sequence ID" value="RKK13571.1"/>
    <property type="molecule type" value="Genomic_DNA"/>
</dbReference>
<gene>
    <name evidence="2" type="ORF">BFJ65_g12795</name>
</gene>
<organism evidence="2">
    <name type="scientific">Fusarium oxysporum f. sp. cepae</name>
    <dbReference type="NCBI Taxonomy" id="396571"/>
    <lineage>
        <taxon>Eukaryota</taxon>
        <taxon>Fungi</taxon>
        <taxon>Dikarya</taxon>
        <taxon>Ascomycota</taxon>
        <taxon>Pezizomycotina</taxon>
        <taxon>Sordariomycetes</taxon>
        <taxon>Hypocreomycetidae</taxon>
        <taxon>Hypocreales</taxon>
        <taxon>Nectriaceae</taxon>
        <taxon>Fusarium</taxon>
        <taxon>Fusarium oxysporum species complex</taxon>
    </lineage>
</organism>
<evidence type="ECO:0000256" key="1">
    <source>
        <dbReference type="SAM" id="MobiDB-lite"/>
    </source>
</evidence>
<protein>
    <submittedName>
        <fullName evidence="2">Uncharacterized protein</fullName>
    </submittedName>
</protein>
<proteinExistence type="predicted"/>
<feature type="region of interest" description="Disordered" evidence="1">
    <location>
        <begin position="1"/>
        <end position="33"/>
    </location>
</feature>
<dbReference type="AlphaFoldDB" id="A0A3L6N7M1"/>
<name>A0A3L6N7M1_FUSOX</name>
<accession>A0A3L6N7M1</accession>
<evidence type="ECO:0000313" key="2">
    <source>
        <dbReference type="EMBL" id="RKK13571.1"/>
    </source>
</evidence>
<sequence>MGGSGNEEEKGAEEAEVTGKAKAREGDKADRTA</sequence>
<comment type="caution">
    <text evidence="2">The sequence shown here is derived from an EMBL/GenBank/DDBJ whole genome shotgun (WGS) entry which is preliminary data.</text>
</comment>
<dbReference type="Proteomes" id="UP000270866">
    <property type="component" value="Chromosome 10"/>
</dbReference>
<reference evidence="2" key="1">
    <citation type="journal article" date="2018" name="Sci. Rep.">
        <title>Characterisation of pathogen-specific regions and novel effector candidates in Fusarium oxysporum f. sp. cepae.</title>
        <authorList>
            <person name="Armitage A.D."/>
            <person name="Taylor A."/>
            <person name="Sobczyk M.K."/>
            <person name="Baxter L."/>
            <person name="Greenfield B.P."/>
            <person name="Bates H.J."/>
            <person name="Wilson F."/>
            <person name="Jackson A.C."/>
            <person name="Ott S."/>
            <person name="Harrison R.J."/>
            <person name="Clarkson J.P."/>
        </authorList>
    </citation>
    <scope>NUCLEOTIDE SEQUENCE [LARGE SCALE GENOMIC DNA]</scope>
    <source>
        <strain evidence="2">FoC_Fus2</strain>
    </source>
</reference>